<keyword evidence="4" id="KW-1185">Reference proteome</keyword>
<dbReference type="InterPro" id="IPR005064">
    <property type="entry name" value="BUG"/>
</dbReference>
<dbReference type="Gene3D" id="3.40.190.150">
    <property type="entry name" value="Bordetella uptake gene, domain 1"/>
    <property type="match status" value="1"/>
</dbReference>
<keyword evidence="2" id="KW-0732">Signal</keyword>
<comment type="similarity">
    <text evidence="1">Belongs to the UPF0065 (bug) family.</text>
</comment>
<dbReference type="CDD" id="cd07012">
    <property type="entry name" value="PBP2_Bug_TTT"/>
    <property type="match status" value="1"/>
</dbReference>
<dbReference type="PANTHER" id="PTHR42928:SF5">
    <property type="entry name" value="BLR1237 PROTEIN"/>
    <property type="match status" value="1"/>
</dbReference>
<dbReference type="Pfam" id="PF03401">
    <property type="entry name" value="TctC"/>
    <property type="match status" value="1"/>
</dbReference>
<evidence type="ECO:0000313" key="4">
    <source>
        <dbReference type="Proteomes" id="UP000177515"/>
    </source>
</evidence>
<dbReference type="PANTHER" id="PTHR42928">
    <property type="entry name" value="TRICARBOXYLATE-BINDING PROTEIN"/>
    <property type="match status" value="1"/>
</dbReference>
<feature type="signal peptide" evidence="2">
    <location>
        <begin position="1"/>
        <end position="30"/>
    </location>
</feature>
<protein>
    <submittedName>
        <fullName evidence="3">TctC</fullName>
    </submittedName>
</protein>
<feature type="chain" id="PRO_5047279537" evidence="2">
    <location>
        <begin position="31"/>
        <end position="328"/>
    </location>
</feature>
<proteinExistence type="inferred from homology"/>
<dbReference type="Proteomes" id="UP000177515">
    <property type="component" value="Chromosome 1"/>
</dbReference>
<dbReference type="Gene3D" id="3.40.190.10">
    <property type="entry name" value="Periplasmic binding protein-like II"/>
    <property type="match status" value="1"/>
</dbReference>
<reference evidence="3 4" key="1">
    <citation type="submission" date="2016-10" db="EMBL/GenBank/DDBJ databases">
        <title>Complete genome sequences of three Cupriavidus strains isolated from various Malaysian environments.</title>
        <authorList>
            <person name="Abdullah A.A.-A."/>
            <person name="Shafie N.A.H."/>
            <person name="Lau N.S."/>
        </authorList>
    </citation>
    <scope>NUCLEOTIDE SEQUENCE [LARGE SCALE GENOMIC DNA]</scope>
    <source>
        <strain evidence="3 4">USMAA1020</strain>
    </source>
</reference>
<name>A0ABM6F8D8_9BURK</name>
<accession>A0ABM6F8D8</accession>
<evidence type="ECO:0000256" key="2">
    <source>
        <dbReference type="SAM" id="SignalP"/>
    </source>
</evidence>
<dbReference type="PIRSF" id="PIRSF017082">
    <property type="entry name" value="YflP"/>
    <property type="match status" value="1"/>
</dbReference>
<evidence type="ECO:0000313" key="3">
    <source>
        <dbReference type="EMBL" id="AOZ07886.1"/>
    </source>
</evidence>
<sequence>MRRLLGALSWLPALPLLSMGLPGAAGVAHAQDLYPSKPVRFVNNFPPGGPSDILARSVAQVLQGELKQPFVVENKPGAAGNLGAGAVARSPADGYTVLFGIDTTFTVNPHLYASMPFQPGEMKPLMILATSGLLVGVNPATGIGSMADLLARAKAKTLNFSSAGSGSPGHIAVESFRRATGATLNNVPYKGSSPAATAVVAGEVDGGMLATPALLPFVKAGRVKALAVTGAQRSTLLPEVPTVTELGFKALEHEVLYVAMVPAATPEPVQRVLERAMADALARPEVRARLAALDMRPDGAVGAAAAQRMAALSERYRQLIAAAGIRAD</sequence>
<dbReference type="InterPro" id="IPR042100">
    <property type="entry name" value="Bug_dom1"/>
</dbReference>
<dbReference type="EMBL" id="CP017754">
    <property type="protein sequence ID" value="AOZ07886.1"/>
    <property type="molecule type" value="Genomic_DNA"/>
</dbReference>
<gene>
    <name evidence="3" type="ORF">BKK80_01810</name>
</gene>
<evidence type="ECO:0000256" key="1">
    <source>
        <dbReference type="ARBA" id="ARBA00006987"/>
    </source>
</evidence>
<dbReference type="SUPFAM" id="SSF53850">
    <property type="entry name" value="Periplasmic binding protein-like II"/>
    <property type="match status" value="1"/>
</dbReference>
<organism evidence="3 4">
    <name type="scientific">Cupriavidus malaysiensis</name>
    <dbReference type="NCBI Taxonomy" id="367825"/>
    <lineage>
        <taxon>Bacteria</taxon>
        <taxon>Pseudomonadati</taxon>
        <taxon>Pseudomonadota</taxon>
        <taxon>Betaproteobacteria</taxon>
        <taxon>Burkholderiales</taxon>
        <taxon>Burkholderiaceae</taxon>
        <taxon>Cupriavidus</taxon>
    </lineage>
</organism>